<dbReference type="AlphaFoldDB" id="A0A1B1DW53"/>
<evidence type="ECO:0000313" key="3">
    <source>
        <dbReference type="Proteomes" id="UP000092716"/>
    </source>
</evidence>
<reference evidence="3" key="1">
    <citation type="submission" date="2016-06" db="EMBL/GenBank/DDBJ databases">
        <title>First high quality genome sequence of Plasmodium coatneyi using continuous long reads from single molecule, real-time sequencing.</title>
        <authorList>
            <person name="Chien J.-T."/>
            <person name="Pakala S.B."/>
            <person name="Geraldo J.A."/>
            <person name="Lapp S.A."/>
            <person name="Barnwell J.W."/>
            <person name="Kissinger J.C."/>
            <person name="Galinski M.R."/>
            <person name="Humphrey J.C."/>
        </authorList>
    </citation>
    <scope>NUCLEOTIDE SEQUENCE [LARGE SCALE GENOMIC DNA]</scope>
    <source>
        <strain evidence="3">Hackeri</strain>
    </source>
</reference>
<protein>
    <submittedName>
        <fullName evidence="2">Variable surface protein Vir7-like</fullName>
    </submittedName>
</protein>
<dbReference type="EMBL" id="CP016244">
    <property type="protein sequence ID" value="ANQ07031.1"/>
    <property type="molecule type" value="Genomic_DNA"/>
</dbReference>
<accession>A0A1B1DW53</accession>
<dbReference type="InterPro" id="IPR008780">
    <property type="entry name" value="Plasmodium_Vir"/>
</dbReference>
<dbReference type="Pfam" id="PF05795">
    <property type="entry name" value="Plasmodium_Vir"/>
    <property type="match status" value="1"/>
</dbReference>
<evidence type="ECO:0000256" key="1">
    <source>
        <dbReference type="SAM" id="Phobius"/>
    </source>
</evidence>
<name>A0A1B1DW53_9APIC</name>
<dbReference type="VEuPathDB" id="PlasmoDB:PCOAH_00012830"/>
<keyword evidence="1" id="KW-0472">Membrane</keyword>
<keyword evidence="1" id="KW-0812">Transmembrane</keyword>
<keyword evidence="3" id="KW-1185">Reference proteome</keyword>
<keyword evidence="1" id="KW-1133">Transmembrane helix</keyword>
<dbReference type="Proteomes" id="UP000092716">
    <property type="component" value="Chromosome 6"/>
</dbReference>
<feature type="transmembrane region" description="Helical" evidence="1">
    <location>
        <begin position="251"/>
        <end position="274"/>
    </location>
</feature>
<dbReference type="GeneID" id="30908009"/>
<dbReference type="OrthoDB" id="10677867at2759"/>
<dbReference type="RefSeq" id="XP_019913726.1">
    <property type="nucleotide sequence ID" value="XM_020058092.1"/>
</dbReference>
<dbReference type="KEGG" id="pcot:PCOAH_00012830"/>
<evidence type="ECO:0000313" key="2">
    <source>
        <dbReference type="EMBL" id="ANQ07031.1"/>
    </source>
</evidence>
<proteinExistence type="predicted"/>
<organism evidence="2 3">
    <name type="scientific">Plasmodium coatneyi</name>
    <dbReference type="NCBI Taxonomy" id="208452"/>
    <lineage>
        <taxon>Eukaryota</taxon>
        <taxon>Sar</taxon>
        <taxon>Alveolata</taxon>
        <taxon>Apicomplexa</taxon>
        <taxon>Aconoidasida</taxon>
        <taxon>Haemosporida</taxon>
        <taxon>Plasmodiidae</taxon>
        <taxon>Plasmodium</taxon>
    </lineage>
</organism>
<sequence length="285" mass="32955">MPDDGRTLTVSDLNDLPSREKYSTFDKFQGTYKSSYNFKNGTEEKLIGNGYTENEANKIMDAWSYTYLYAIGDSYNNEWCYWFYYWLGDILWGKTEDPELFSHRMNKTYNALKNPSSLINCELIHNTIIAKEFFYQMKKTYEFFKDRDKIRDQLSSHKYRCTPEYARYLQNTVAEYAAVRNHCRQKEEDAFCKKFQGEFGVGKYEEVAKFKCASVHRSGGTTPYADALQYKGKVTSPGSNSTITATAVSSAAVGLLGVPLVSALLYKVIIVIIYNYNYNHYSPYD</sequence>
<gene>
    <name evidence="2" type="ORF">PCOAH_00012830</name>
</gene>